<dbReference type="InterPro" id="IPR023753">
    <property type="entry name" value="FAD/NAD-binding_dom"/>
</dbReference>
<dbReference type="InterPro" id="IPR041575">
    <property type="entry name" value="Rubredoxin_C"/>
</dbReference>
<dbReference type="OrthoDB" id="9792592at2"/>
<evidence type="ECO:0008006" key="8">
    <source>
        <dbReference type="Google" id="ProtNLM"/>
    </source>
</evidence>
<evidence type="ECO:0000256" key="2">
    <source>
        <dbReference type="ARBA" id="ARBA00022630"/>
    </source>
</evidence>
<dbReference type="EMBL" id="LGCL01000015">
    <property type="protein sequence ID" value="KPL79028.1"/>
    <property type="molecule type" value="Genomic_DNA"/>
</dbReference>
<keyword evidence="2" id="KW-0285">Flavoprotein</keyword>
<dbReference type="Gene3D" id="3.50.50.60">
    <property type="entry name" value="FAD/NAD(P)-binding domain"/>
    <property type="match status" value="2"/>
</dbReference>
<reference evidence="6 7" key="1">
    <citation type="submission" date="2015-07" db="EMBL/GenBank/DDBJ databases">
        <title>Genome sequence of Ornatilinea apprima DSM 23815.</title>
        <authorList>
            <person name="Hemp J."/>
            <person name="Ward L.M."/>
            <person name="Pace L.A."/>
            <person name="Fischer W.W."/>
        </authorList>
    </citation>
    <scope>NUCLEOTIDE SEQUENCE [LARGE SCALE GENOMIC DNA]</scope>
    <source>
        <strain evidence="6 7">P3M-1</strain>
    </source>
</reference>
<dbReference type="PATRIC" id="fig|1134406.4.peg.117"/>
<protein>
    <recommendedName>
        <fullName evidence="8">FAD/NAD(P)-binding domain-containing protein</fullName>
    </recommendedName>
</protein>
<name>A0A0P6XQH5_9CHLR</name>
<dbReference type="Pfam" id="PF07992">
    <property type="entry name" value="Pyr_redox_2"/>
    <property type="match status" value="1"/>
</dbReference>
<dbReference type="Proteomes" id="UP000050417">
    <property type="component" value="Unassembled WGS sequence"/>
</dbReference>
<comment type="cofactor">
    <cofactor evidence="1">
        <name>FAD</name>
        <dbReference type="ChEBI" id="CHEBI:57692"/>
    </cofactor>
</comment>
<dbReference type="InterPro" id="IPR050260">
    <property type="entry name" value="FAD-bd_OxRdtase"/>
</dbReference>
<dbReference type="PANTHER" id="PTHR43429:SF3">
    <property type="entry name" value="NITRITE REDUCTASE [NAD(P)H]"/>
    <property type="match status" value="1"/>
</dbReference>
<evidence type="ECO:0000313" key="7">
    <source>
        <dbReference type="Proteomes" id="UP000050417"/>
    </source>
</evidence>
<dbReference type="Gene3D" id="3.30.390.30">
    <property type="match status" value="1"/>
</dbReference>
<dbReference type="SUPFAM" id="SSF55424">
    <property type="entry name" value="FAD/NAD-linked reductases, dimerisation (C-terminal) domain"/>
    <property type="match status" value="1"/>
</dbReference>
<feature type="domain" description="NADH-rubredoxin oxidoreductase C-terminal" evidence="5">
    <location>
        <begin position="312"/>
        <end position="382"/>
    </location>
</feature>
<dbReference type="GO" id="GO:0016491">
    <property type="term" value="F:oxidoreductase activity"/>
    <property type="evidence" value="ECO:0007669"/>
    <property type="project" value="InterPro"/>
</dbReference>
<evidence type="ECO:0000313" key="6">
    <source>
        <dbReference type="EMBL" id="KPL79028.1"/>
    </source>
</evidence>
<gene>
    <name evidence="6" type="ORF">ADN00_03820</name>
</gene>
<sequence length="404" mass="43523">MRYVIVGGGLAGATAAQALRRLDAQGEVHLYAAEPYPYYFRPRLWELIAGSAKEEEVFFRPAEWYADQGIHLHLGQAVGEILPEAHEIELAGGERIGYDRLLLATGGRPYVPPFLGSDLPRVVTLRTLEDAHNLIEISKKAEEMVVIGGGLLGLETAYSLMQRGVNVTVLEVFPRLLPRQLDEPGAALLQSSLEGMGFRFVLGSEPQEITLAGDVLAVETRDGRCLEGEAVLISAGVRSNTDLAKAAGLAVNYGVVVNEFLQSSAADVYAAGDAAEFENKVYGIIPAASEQASAAAANMVNPGSQAYTGTLPSTRLKVVGVQLASLGEATAEDADCEILRRVDEASGRYTRLTLRGQRLTGAILMGDTSAFMPIKRLIDRKKDVSAVKERLLDDNFDLKAFSME</sequence>
<dbReference type="SUPFAM" id="SSF51905">
    <property type="entry name" value="FAD/NAD(P)-binding domain"/>
    <property type="match status" value="2"/>
</dbReference>
<feature type="domain" description="FAD/NAD(P)-binding" evidence="4">
    <location>
        <begin position="2"/>
        <end position="292"/>
    </location>
</feature>
<keyword evidence="3" id="KW-0274">FAD</keyword>
<evidence type="ECO:0000259" key="5">
    <source>
        <dbReference type="Pfam" id="PF18267"/>
    </source>
</evidence>
<evidence type="ECO:0000259" key="4">
    <source>
        <dbReference type="Pfam" id="PF07992"/>
    </source>
</evidence>
<dbReference type="PRINTS" id="PR00368">
    <property type="entry name" value="FADPNR"/>
</dbReference>
<dbReference type="PANTHER" id="PTHR43429">
    <property type="entry name" value="PYRIDINE NUCLEOTIDE-DISULFIDE OXIDOREDUCTASE DOMAIN-CONTAINING"/>
    <property type="match status" value="1"/>
</dbReference>
<evidence type="ECO:0000256" key="3">
    <source>
        <dbReference type="ARBA" id="ARBA00022827"/>
    </source>
</evidence>
<keyword evidence="7" id="KW-1185">Reference proteome</keyword>
<comment type="caution">
    <text evidence="6">The sequence shown here is derived from an EMBL/GenBank/DDBJ whole genome shotgun (WGS) entry which is preliminary data.</text>
</comment>
<dbReference type="Pfam" id="PF18267">
    <property type="entry name" value="Rubredoxin_C"/>
    <property type="match status" value="1"/>
</dbReference>
<evidence type="ECO:0000256" key="1">
    <source>
        <dbReference type="ARBA" id="ARBA00001974"/>
    </source>
</evidence>
<dbReference type="PRINTS" id="PR00411">
    <property type="entry name" value="PNDRDTASEI"/>
</dbReference>
<dbReference type="RefSeq" id="WP_075061639.1">
    <property type="nucleotide sequence ID" value="NZ_LGCL01000015.1"/>
</dbReference>
<dbReference type="STRING" id="1134406.ADN00_03820"/>
<accession>A0A0P6XQH5</accession>
<dbReference type="AlphaFoldDB" id="A0A0P6XQH5"/>
<proteinExistence type="predicted"/>
<dbReference type="InterPro" id="IPR016156">
    <property type="entry name" value="FAD/NAD-linked_Rdtase_dimer_sf"/>
</dbReference>
<organism evidence="6 7">
    <name type="scientific">Ornatilinea apprima</name>
    <dbReference type="NCBI Taxonomy" id="1134406"/>
    <lineage>
        <taxon>Bacteria</taxon>
        <taxon>Bacillati</taxon>
        <taxon>Chloroflexota</taxon>
        <taxon>Anaerolineae</taxon>
        <taxon>Anaerolineales</taxon>
        <taxon>Anaerolineaceae</taxon>
        <taxon>Ornatilinea</taxon>
    </lineage>
</organism>
<dbReference type="InterPro" id="IPR036188">
    <property type="entry name" value="FAD/NAD-bd_sf"/>
</dbReference>